<dbReference type="Pfam" id="PF00126">
    <property type="entry name" value="HTH_1"/>
    <property type="match status" value="1"/>
</dbReference>
<comment type="similarity">
    <text evidence="1">Belongs to the LysR transcriptional regulatory family.</text>
</comment>
<evidence type="ECO:0000256" key="2">
    <source>
        <dbReference type="ARBA" id="ARBA00023015"/>
    </source>
</evidence>
<keyword evidence="3" id="KW-0238">DNA-binding</keyword>
<gene>
    <name evidence="6" type="ORF">ACJDT4_04195</name>
</gene>
<evidence type="ECO:0000256" key="3">
    <source>
        <dbReference type="ARBA" id="ARBA00023125"/>
    </source>
</evidence>
<keyword evidence="7" id="KW-1185">Reference proteome</keyword>
<dbReference type="Proteomes" id="UP001623592">
    <property type="component" value="Unassembled WGS sequence"/>
</dbReference>
<dbReference type="Gene3D" id="1.10.10.10">
    <property type="entry name" value="Winged helix-like DNA-binding domain superfamily/Winged helix DNA-binding domain"/>
    <property type="match status" value="1"/>
</dbReference>
<protein>
    <submittedName>
        <fullName evidence="6">LysR family transcriptional regulator</fullName>
    </submittedName>
</protein>
<dbReference type="PRINTS" id="PR00039">
    <property type="entry name" value="HTHLYSR"/>
</dbReference>
<dbReference type="Gene3D" id="3.40.190.290">
    <property type="match status" value="1"/>
</dbReference>
<dbReference type="CDD" id="cd05466">
    <property type="entry name" value="PBP2_LTTR_substrate"/>
    <property type="match status" value="1"/>
</dbReference>
<dbReference type="InterPro" id="IPR005119">
    <property type="entry name" value="LysR_subst-bd"/>
</dbReference>
<dbReference type="PANTHER" id="PTHR30346:SF0">
    <property type="entry name" value="HCA OPERON TRANSCRIPTIONAL ACTIVATOR HCAR"/>
    <property type="match status" value="1"/>
</dbReference>
<dbReference type="InterPro" id="IPR000847">
    <property type="entry name" value="LysR_HTH_N"/>
</dbReference>
<dbReference type="SUPFAM" id="SSF53850">
    <property type="entry name" value="Periplasmic binding protein-like II"/>
    <property type="match status" value="1"/>
</dbReference>
<organism evidence="6 7">
    <name type="scientific">Clostridium neuense</name>
    <dbReference type="NCBI Taxonomy" id="1728934"/>
    <lineage>
        <taxon>Bacteria</taxon>
        <taxon>Bacillati</taxon>
        <taxon>Bacillota</taxon>
        <taxon>Clostridia</taxon>
        <taxon>Eubacteriales</taxon>
        <taxon>Clostridiaceae</taxon>
        <taxon>Clostridium</taxon>
    </lineage>
</organism>
<proteinExistence type="inferred from homology"/>
<dbReference type="Pfam" id="PF03466">
    <property type="entry name" value="LysR_substrate"/>
    <property type="match status" value="1"/>
</dbReference>
<dbReference type="PROSITE" id="PS50931">
    <property type="entry name" value="HTH_LYSR"/>
    <property type="match status" value="1"/>
</dbReference>
<dbReference type="SUPFAM" id="SSF46785">
    <property type="entry name" value="Winged helix' DNA-binding domain"/>
    <property type="match status" value="1"/>
</dbReference>
<keyword evidence="2" id="KW-0805">Transcription regulation</keyword>
<dbReference type="PANTHER" id="PTHR30346">
    <property type="entry name" value="TRANSCRIPTIONAL DUAL REGULATOR HCAR-RELATED"/>
    <property type="match status" value="1"/>
</dbReference>
<sequence length="310" mass="35639">MTLQQLKYAIEIANCSSMNEAAKRLFISQPSLSNAIKELENELSISIFDRTNRGIEVSLEGAEFLGYAKQIVEQTELIENRYNGKSKRKIRFSISTQHYPFVVEAFSKLINGINYNEYDFNLKETKTYEIIEDVKTLRSDIGVLYINKFNSKILNKLFSYNNLKFTPLFNTTPHVFVSIKHPLANKKSIKIDDIKNFTYIKFEQGENSSVHFSEEMVNIVDVNKSIKVSDRATLSNLLVSTDSYTIGTGIIISEFNEKRIKALPLEETEILTVGWITHKDMNLSKIALKYINSLNDVISKDYFNLDYCLL</sequence>
<evidence type="ECO:0000256" key="1">
    <source>
        <dbReference type="ARBA" id="ARBA00009437"/>
    </source>
</evidence>
<name>A0ABW8TAV6_9CLOT</name>
<dbReference type="InterPro" id="IPR036388">
    <property type="entry name" value="WH-like_DNA-bd_sf"/>
</dbReference>
<dbReference type="EMBL" id="JBJIAA010000003">
    <property type="protein sequence ID" value="MFL0249613.1"/>
    <property type="molecule type" value="Genomic_DNA"/>
</dbReference>
<evidence type="ECO:0000256" key="4">
    <source>
        <dbReference type="ARBA" id="ARBA00023163"/>
    </source>
</evidence>
<feature type="domain" description="HTH lysR-type" evidence="5">
    <location>
        <begin position="1"/>
        <end position="58"/>
    </location>
</feature>
<evidence type="ECO:0000259" key="5">
    <source>
        <dbReference type="PROSITE" id="PS50931"/>
    </source>
</evidence>
<dbReference type="InterPro" id="IPR036390">
    <property type="entry name" value="WH_DNA-bd_sf"/>
</dbReference>
<evidence type="ECO:0000313" key="7">
    <source>
        <dbReference type="Proteomes" id="UP001623592"/>
    </source>
</evidence>
<dbReference type="RefSeq" id="WP_406786282.1">
    <property type="nucleotide sequence ID" value="NZ_JBJIAA010000003.1"/>
</dbReference>
<comment type="caution">
    <text evidence="6">The sequence shown here is derived from an EMBL/GenBank/DDBJ whole genome shotgun (WGS) entry which is preliminary data.</text>
</comment>
<keyword evidence="4" id="KW-0804">Transcription</keyword>
<evidence type="ECO:0000313" key="6">
    <source>
        <dbReference type="EMBL" id="MFL0249613.1"/>
    </source>
</evidence>
<reference evidence="6 7" key="1">
    <citation type="submission" date="2024-11" db="EMBL/GenBank/DDBJ databases">
        <authorList>
            <person name="Heng Y.C."/>
            <person name="Lim A.C.H."/>
            <person name="Lee J.K.Y."/>
            <person name="Kittelmann S."/>
        </authorList>
    </citation>
    <scope>NUCLEOTIDE SEQUENCE [LARGE SCALE GENOMIC DNA]</scope>
    <source>
        <strain evidence="6 7">WILCCON 0114</strain>
    </source>
</reference>
<accession>A0ABW8TAV6</accession>